<keyword evidence="19" id="KW-1185">Reference proteome</keyword>
<evidence type="ECO:0000256" key="14">
    <source>
        <dbReference type="ARBA" id="ARBA00045077"/>
    </source>
</evidence>
<keyword evidence="3" id="KW-0964">Secreted</keyword>
<comment type="subcellular location">
    <subcellularLocation>
        <location evidence="2">Secreted</location>
    </subcellularLocation>
</comment>
<sequence>MPRNLTVELEEEMPSAMRYITTPLPLVTEAHYIFSQLIVNGTPQGKDFTYIRENSNSYQPSFPNEVIDSPDLRCNKGAKAGSAQTYTVKAGDKVGFKLWFNENIEHPGPGFVYMSKAPGSVSSYDGDGDWFKVMESGLCNGGKPNEDASWCSWQKDRLEFTVPQTIPAGEYLVRVEHIAIHEGHVGKAQFYMECAQLKVEGPGGGVPGPLVKIPGMYKAADPGIAYNKWTPNPAPYIMPGPAVWTDGATSTKTDLSAPVAEEEAPAECSAVPAAPAPAAPAPAAPAPAAGGNGGATVAMYGQCGGMNYNGPTACAQGTCTKSNDWYSQCV</sequence>
<evidence type="ECO:0000256" key="16">
    <source>
        <dbReference type="SAM" id="MobiDB-lite"/>
    </source>
</evidence>
<dbReference type="SUPFAM" id="SSF57180">
    <property type="entry name" value="Cellulose-binding domain"/>
    <property type="match status" value="1"/>
</dbReference>
<gene>
    <name evidence="18" type="ORF">PG991_015867</name>
</gene>
<evidence type="ECO:0000256" key="8">
    <source>
        <dbReference type="ARBA" id="ARBA00023008"/>
    </source>
</evidence>
<dbReference type="PANTHER" id="PTHR33353">
    <property type="entry name" value="PUTATIVE (AFU_ORTHOLOGUE AFUA_1G12560)-RELATED"/>
    <property type="match status" value="1"/>
</dbReference>
<dbReference type="Pfam" id="PF00734">
    <property type="entry name" value="CBM_1"/>
    <property type="match status" value="1"/>
</dbReference>
<dbReference type="PROSITE" id="PS51164">
    <property type="entry name" value="CBM1_2"/>
    <property type="match status" value="1"/>
</dbReference>
<evidence type="ECO:0000256" key="6">
    <source>
        <dbReference type="ARBA" id="ARBA00023001"/>
    </source>
</evidence>
<comment type="caution">
    <text evidence="18">The sequence shown here is derived from an EMBL/GenBank/DDBJ whole genome shotgun (WGS) entry which is preliminary data.</text>
</comment>
<dbReference type="PANTHER" id="PTHR33353:SF2">
    <property type="entry name" value="ENDO-BETA-1,4-GLUCANASE D"/>
    <property type="match status" value="1"/>
</dbReference>
<evidence type="ECO:0000256" key="15">
    <source>
        <dbReference type="ARBA" id="ARBA00047174"/>
    </source>
</evidence>
<keyword evidence="5" id="KW-0732">Signal</keyword>
<evidence type="ECO:0000256" key="7">
    <source>
        <dbReference type="ARBA" id="ARBA00023002"/>
    </source>
</evidence>
<evidence type="ECO:0000256" key="11">
    <source>
        <dbReference type="ARBA" id="ARBA00023277"/>
    </source>
</evidence>
<evidence type="ECO:0000256" key="4">
    <source>
        <dbReference type="ARBA" id="ARBA00022723"/>
    </source>
</evidence>
<dbReference type="EC" id="1.14.99.56" evidence="15"/>
<comment type="cofactor">
    <cofactor evidence="1">
        <name>Cu(2+)</name>
        <dbReference type="ChEBI" id="CHEBI:29036"/>
    </cofactor>
</comment>
<evidence type="ECO:0000259" key="17">
    <source>
        <dbReference type="PROSITE" id="PS51164"/>
    </source>
</evidence>
<evidence type="ECO:0000256" key="3">
    <source>
        <dbReference type="ARBA" id="ARBA00022525"/>
    </source>
</evidence>
<evidence type="ECO:0000256" key="2">
    <source>
        <dbReference type="ARBA" id="ARBA00004613"/>
    </source>
</evidence>
<keyword evidence="7" id="KW-0560">Oxidoreductase</keyword>
<dbReference type="SMART" id="SM00236">
    <property type="entry name" value="fCBD"/>
    <property type="match status" value="1"/>
</dbReference>
<evidence type="ECO:0000256" key="9">
    <source>
        <dbReference type="ARBA" id="ARBA00023033"/>
    </source>
</evidence>
<organism evidence="18 19">
    <name type="scientific">Apiospora marii</name>
    <dbReference type="NCBI Taxonomy" id="335849"/>
    <lineage>
        <taxon>Eukaryota</taxon>
        <taxon>Fungi</taxon>
        <taxon>Dikarya</taxon>
        <taxon>Ascomycota</taxon>
        <taxon>Pezizomycotina</taxon>
        <taxon>Sordariomycetes</taxon>
        <taxon>Xylariomycetidae</taxon>
        <taxon>Amphisphaeriales</taxon>
        <taxon>Apiosporaceae</taxon>
        <taxon>Apiospora</taxon>
    </lineage>
</organism>
<evidence type="ECO:0000256" key="1">
    <source>
        <dbReference type="ARBA" id="ARBA00001973"/>
    </source>
</evidence>
<evidence type="ECO:0000256" key="12">
    <source>
        <dbReference type="ARBA" id="ARBA00023326"/>
    </source>
</evidence>
<comment type="catalytic activity">
    <reaction evidence="14">
        <text>[(1-&gt;4)-beta-D-glucosyl]n+m + reduced acceptor + O2 = 4-dehydro-beta-D-glucosyl-[(1-&gt;4)-beta-D-glucosyl]n-1 + [(1-&gt;4)-beta-D-glucosyl]m + acceptor + H2O.</text>
        <dbReference type="EC" id="1.14.99.56"/>
    </reaction>
</comment>
<evidence type="ECO:0000313" key="18">
    <source>
        <dbReference type="EMBL" id="KAK7994279.1"/>
    </source>
</evidence>
<dbReference type="InterPro" id="IPR049892">
    <property type="entry name" value="AA9"/>
</dbReference>
<proteinExistence type="inferred from homology"/>
<dbReference type="CDD" id="cd21175">
    <property type="entry name" value="LPMO_AA9"/>
    <property type="match status" value="1"/>
</dbReference>
<dbReference type="Gene3D" id="2.70.50.70">
    <property type="match status" value="1"/>
</dbReference>
<evidence type="ECO:0000256" key="5">
    <source>
        <dbReference type="ARBA" id="ARBA00022729"/>
    </source>
</evidence>
<keyword evidence="11" id="KW-0119">Carbohydrate metabolism</keyword>
<dbReference type="InterPro" id="IPR035971">
    <property type="entry name" value="CBD_sf"/>
</dbReference>
<evidence type="ECO:0000313" key="19">
    <source>
        <dbReference type="Proteomes" id="UP001396898"/>
    </source>
</evidence>
<comment type="similarity">
    <text evidence="13">Belongs to the polysaccharide monooxygenase AA9 family.</text>
</comment>
<reference evidence="18 19" key="1">
    <citation type="submission" date="2023-01" db="EMBL/GenBank/DDBJ databases">
        <title>Analysis of 21 Apiospora genomes using comparative genomics revels a genus with tremendous synthesis potential of carbohydrate active enzymes and secondary metabolites.</title>
        <authorList>
            <person name="Sorensen T."/>
        </authorList>
    </citation>
    <scope>NUCLEOTIDE SEQUENCE [LARGE SCALE GENOMIC DNA]</scope>
    <source>
        <strain evidence="18 19">CBS 20057</strain>
    </source>
</reference>
<keyword evidence="12" id="KW-0624">Polysaccharide degradation</keyword>
<dbReference type="EMBL" id="JAQQWI010000024">
    <property type="protein sequence ID" value="KAK7994279.1"/>
    <property type="molecule type" value="Genomic_DNA"/>
</dbReference>
<name>A0ABR1QZW1_9PEZI</name>
<dbReference type="PROSITE" id="PS00562">
    <property type="entry name" value="CBM1_1"/>
    <property type="match status" value="1"/>
</dbReference>
<keyword evidence="9" id="KW-0503">Monooxygenase</keyword>
<keyword evidence="6" id="KW-0136">Cellulose degradation</keyword>
<feature type="compositionally biased region" description="Pro residues" evidence="16">
    <location>
        <begin position="274"/>
        <end position="285"/>
    </location>
</feature>
<evidence type="ECO:0000256" key="13">
    <source>
        <dbReference type="ARBA" id="ARBA00044502"/>
    </source>
</evidence>
<keyword evidence="8" id="KW-0186">Copper</keyword>
<evidence type="ECO:0000256" key="10">
    <source>
        <dbReference type="ARBA" id="ARBA00023157"/>
    </source>
</evidence>
<accession>A0ABR1QZW1</accession>
<feature type="region of interest" description="Disordered" evidence="16">
    <location>
        <begin position="248"/>
        <end position="288"/>
    </location>
</feature>
<dbReference type="Pfam" id="PF03443">
    <property type="entry name" value="AA9"/>
    <property type="match status" value="1"/>
</dbReference>
<keyword evidence="10" id="KW-1015">Disulfide bond</keyword>
<feature type="domain" description="CBM1" evidence="17">
    <location>
        <begin position="295"/>
        <end position="330"/>
    </location>
</feature>
<dbReference type="InterPro" id="IPR005103">
    <property type="entry name" value="AA9_LPMO"/>
</dbReference>
<keyword evidence="4" id="KW-0479">Metal-binding</keyword>
<protein>
    <recommendedName>
        <fullName evidence="15">lytic cellulose monooxygenase (C4-dehydrogenating)</fullName>
        <ecNumber evidence="15">1.14.99.56</ecNumber>
    </recommendedName>
</protein>
<dbReference type="InterPro" id="IPR000254">
    <property type="entry name" value="CBD"/>
</dbReference>
<dbReference type="Proteomes" id="UP001396898">
    <property type="component" value="Unassembled WGS sequence"/>
</dbReference>